<dbReference type="Gene3D" id="2.40.110.10">
    <property type="entry name" value="Butyryl-CoA Dehydrogenase, subunit A, domain 2"/>
    <property type="match status" value="1"/>
</dbReference>
<dbReference type="Pfam" id="PF02770">
    <property type="entry name" value="Acyl-CoA_dh_M"/>
    <property type="match status" value="1"/>
</dbReference>
<dbReference type="OrthoDB" id="3205875at2"/>
<dbReference type="STRING" id="1121927.GOHSU_16_00650"/>
<keyword evidence="3 6" id="KW-0285">Flavoprotein</keyword>
<dbReference type="GO" id="GO:0003995">
    <property type="term" value="F:acyl-CoA dehydrogenase activity"/>
    <property type="evidence" value="ECO:0007669"/>
    <property type="project" value="TreeGrafter"/>
</dbReference>
<gene>
    <name evidence="10" type="ORF">GOHSU_16_00650</name>
</gene>
<evidence type="ECO:0000313" key="11">
    <source>
        <dbReference type="Proteomes" id="UP000053405"/>
    </source>
</evidence>
<evidence type="ECO:0000256" key="1">
    <source>
        <dbReference type="ARBA" id="ARBA00001974"/>
    </source>
</evidence>
<evidence type="ECO:0000256" key="5">
    <source>
        <dbReference type="ARBA" id="ARBA00023002"/>
    </source>
</evidence>
<dbReference type="Gene3D" id="1.20.140.10">
    <property type="entry name" value="Butyryl-CoA Dehydrogenase, subunit A, domain 3"/>
    <property type="match status" value="1"/>
</dbReference>
<dbReference type="InterPro" id="IPR036250">
    <property type="entry name" value="AcylCo_DH-like_C"/>
</dbReference>
<dbReference type="AlphaFoldDB" id="L7L872"/>
<dbReference type="PANTHER" id="PTHR43884">
    <property type="entry name" value="ACYL-COA DEHYDROGENASE"/>
    <property type="match status" value="1"/>
</dbReference>
<dbReference type="InterPro" id="IPR009100">
    <property type="entry name" value="AcylCoA_DH/oxidase_NM_dom_sf"/>
</dbReference>
<dbReference type="RefSeq" id="WP_005938620.1">
    <property type="nucleotide sequence ID" value="NZ_ATVK01000047.1"/>
</dbReference>
<reference evidence="10 11" key="1">
    <citation type="submission" date="2012-12" db="EMBL/GenBank/DDBJ databases">
        <title>Whole genome shotgun sequence of Gordonia hirsuta NBRC 16056.</title>
        <authorList>
            <person name="Isaki-Nakamura S."/>
            <person name="Hosoyama A."/>
            <person name="Tsuchikane K."/>
            <person name="Katsumata H."/>
            <person name="Baba S."/>
            <person name="Yamazaki S."/>
            <person name="Fujita N."/>
        </authorList>
    </citation>
    <scope>NUCLEOTIDE SEQUENCE [LARGE SCALE GENOMIC DNA]</scope>
    <source>
        <strain evidence="10 11">NBRC 16056</strain>
    </source>
</reference>
<feature type="domain" description="Acyl-CoA dehydrogenase/oxidase N-terminal" evidence="9">
    <location>
        <begin position="5"/>
        <end position="119"/>
    </location>
</feature>
<feature type="domain" description="Acyl-CoA dehydrogenase/oxidase C-terminal" evidence="7">
    <location>
        <begin position="227"/>
        <end position="376"/>
    </location>
</feature>
<dbReference type="SUPFAM" id="SSF47203">
    <property type="entry name" value="Acyl-CoA dehydrogenase C-terminal domain-like"/>
    <property type="match status" value="1"/>
</dbReference>
<evidence type="ECO:0000259" key="9">
    <source>
        <dbReference type="Pfam" id="PF02771"/>
    </source>
</evidence>
<dbReference type="InterPro" id="IPR046373">
    <property type="entry name" value="Acyl-CoA_Oxase/DH_mid-dom_sf"/>
</dbReference>
<name>L7L872_9ACTN</name>
<keyword evidence="5 6" id="KW-0560">Oxidoreductase</keyword>
<organism evidence="10 11">
    <name type="scientific">Gordonia hirsuta DSM 44140 = NBRC 16056</name>
    <dbReference type="NCBI Taxonomy" id="1121927"/>
    <lineage>
        <taxon>Bacteria</taxon>
        <taxon>Bacillati</taxon>
        <taxon>Actinomycetota</taxon>
        <taxon>Actinomycetes</taxon>
        <taxon>Mycobacteriales</taxon>
        <taxon>Gordoniaceae</taxon>
        <taxon>Gordonia</taxon>
    </lineage>
</organism>
<evidence type="ECO:0000313" key="10">
    <source>
        <dbReference type="EMBL" id="GAC57109.1"/>
    </source>
</evidence>
<evidence type="ECO:0000256" key="2">
    <source>
        <dbReference type="ARBA" id="ARBA00009347"/>
    </source>
</evidence>
<evidence type="ECO:0000256" key="3">
    <source>
        <dbReference type="ARBA" id="ARBA00022630"/>
    </source>
</evidence>
<dbReference type="EMBL" id="BANT01000016">
    <property type="protein sequence ID" value="GAC57109.1"/>
    <property type="molecule type" value="Genomic_DNA"/>
</dbReference>
<comment type="cofactor">
    <cofactor evidence="1 6">
        <name>FAD</name>
        <dbReference type="ChEBI" id="CHEBI:57692"/>
    </cofactor>
</comment>
<protein>
    <submittedName>
        <fullName evidence="10">Putative acyl-CoA dehydrogenase</fullName>
    </submittedName>
</protein>
<dbReference type="Pfam" id="PF02771">
    <property type="entry name" value="Acyl-CoA_dh_N"/>
    <property type="match status" value="1"/>
</dbReference>
<sequence length="379" mass="40863">MVVFTPEQQDFAKSIADFCKRETGTRAQRDAWTNNGQENHSVELYKKMADLGWAGINISEEYGGAGAGNVELCILLEEAIRGQAPIGGIGPTLITAAAYEKFADEDLKRAVLAGVVAGDSLSISMSEPEAGSDVGALTCRADKVDGGWKINGQKTWCSNAHFAKSILLIARTDSSGGKHEGLTQFHIPAGTPGMEIRQIDTLGGKEVNDIYFTDCFVPDSAVVGQVGNGWTQLMAGLNTERLILAAMQLGLAERSFSDTLEFIKDRKQFGRPIGTFQVLRHRMADHATEIAATKELIYALAQASDANPGKMMAREASMVKLKATEVSKAMTIDGMQMMGGYGYAKEFDAERLMRGAIISTVFGGTNEIQRDIIGKTYGL</sequence>
<evidence type="ECO:0000256" key="6">
    <source>
        <dbReference type="RuleBase" id="RU362125"/>
    </source>
</evidence>
<dbReference type="Pfam" id="PF00441">
    <property type="entry name" value="Acyl-CoA_dh_1"/>
    <property type="match status" value="1"/>
</dbReference>
<dbReference type="GO" id="GO:0050660">
    <property type="term" value="F:flavin adenine dinucleotide binding"/>
    <property type="evidence" value="ECO:0007669"/>
    <property type="project" value="InterPro"/>
</dbReference>
<dbReference type="PANTHER" id="PTHR43884:SF12">
    <property type="entry name" value="ISOVALERYL-COA DEHYDROGENASE, MITOCHONDRIAL-RELATED"/>
    <property type="match status" value="1"/>
</dbReference>
<dbReference type="FunFam" id="1.20.140.10:FF:000001">
    <property type="entry name" value="Acyl-CoA dehydrogenase"/>
    <property type="match status" value="1"/>
</dbReference>
<proteinExistence type="inferred from homology"/>
<feature type="domain" description="Acyl-CoA oxidase/dehydrogenase middle" evidence="8">
    <location>
        <begin position="123"/>
        <end position="215"/>
    </location>
</feature>
<dbReference type="SUPFAM" id="SSF56645">
    <property type="entry name" value="Acyl-CoA dehydrogenase NM domain-like"/>
    <property type="match status" value="1"/>
</dbReference>
<keyword evidence="11" id="KW-1185">Reference proteome</keyword>
<accession>L7L872</accession>
<dbReference type="InterPro" id="IPR006091">
    <property type="entry name" value="Acyl-CoA_Oxase/DH_mid-dom"/>
</dbReference>
<dbReference type="eggNOG" id="COG1960">
    <property type="taxonomic scope" value="Bacteria"/>
</dbReference>
<dbReference type="Gene3D" id="1.10.540.10">
    <property type="entry name" value="Acyl-CoA dehydrogenase/oxidase, N-terminal domain"/>
    <property type="match status" value="1"/>
</dbReference>
<evidence type="ECO:0000259" key="8">
    <source>
        <dbReference type="Pfam" id="PF02770"/>
    </source>
</evidence>
<dbReference type="InterPro" id="IPR037069">
    <property type="entry name" value="AcylCoA_DH/ox_N_sf"/>
</dbReference>
<keyword evidence="4 6" id="KW-0274">FAD</keyword>
<comment type="caution">
    <text evidence="10">The sequence shown here is derived from an EMBL/GenBank/DDBJ whole genome shotgun (WGS) entry which is preliminary data.</text>
</comment>
<dbReference type="InterPro" id="IPR009075">
    <property type="entry name" value="AcylCo_DH/oxidase_C"/>
</dbReference>
<comment type="similarity">
    <text evidence="2 6">Belongs to the acyl-CoA dehydrogenase family.</text>
</comment>
<evidence type="ECO:0000259" key="7">
    <source>
        <dbReference type="Pfam" id="PF00441"/>
    </source>
</evidence>
<evidence type="ECO:0000256" key="4">
    <source>
        <dbReference type="ARBA" id="ARBA00022827"/>
    </source>
</evidence>
<dbReference type="Proteomes" id="UP000053405">
    <property type="component" value="Unassembled WGS sequence"/>
</dbReference>
<dbReference type="InterPro" id="IPR013786">
    <property type="entry name" value="AcylCoA_DH/ox_N"/>
</dbReference>